<dbReference type="eggNOG" id="COG0715">
    <property type="taxonomic scope" value="Bacteria"/>
</dbReference>
<dbReference type="STRING" id="633149.Bresu_2044"/>
<proteinExistence type="predicted"/>
<name>D9QIM1_BRESC</name>
<dbReference type="InParanoid" id="D9QIM1"/>
<dbReference type="BioCyc" id="BSUB633149:G1GM8-2041-MONOMER"/>
<protein>
    <recommendedName>
        <fullName evidence="1">SsuA/THI5-like domain-containing protein</fullName>
    </recommendedName>
</protein>
<reference evidence="3" key="1">
    <citation type="journal article" date="2011" name="J. Bacteriol.">
        <title>Genome sequences of eight morphologically diverse alphaproteobacteria.</title>
        <authorList>
            <consortium name="US DOE Joint Genome Institute"/>
            <person name="Brown P.J."/>
            <person name="Kysela D.T."/>
            <person name="Buechlein A."/>
            <person name="Hemmerich C."/>
            <person name="Brun Y.V."/>
        </authorList>
    </citation>
    <scope>NUCLEOTIDE SEQUENCE [LARGE SCALE GENOMIC DNA]</scope>
    <source>
        <strain evidence="3">ATCC 15264 / DSM 4735 / LMG 14903 / NBRC 16000 / CB 81</strain>
    </source>
</reference>
<dbReference type="InterPro" id="IPR015168">
    <property type="entry name" value="SsuA/THI5"/>
</dbReference>
<dbReference type="AlphaFoldDB" id="D9QIM1"/>
<dbReference type="EMBL" id="CP002102">
    <property type="protein sequence ID" value="ADL01354.1"/>
    <property type="molecule type" value="Genomic_DNA"/>
</dbReference>
<dbReference type="Proteomes" id="UP000002696">
    <property type="component" value="Chromosome"/>
</dbReference>
<dbReference type="FunCoup" id="D9QIM1">
    <property type="interactions" value="105"/>
</dbReference>
<dbReference type="HOGENOM" id="CLU_028871_9_2_5"/>
<accession>D9QIM1</accession>
<dbReference type="KEGG" id="bsb:Bresu_2044"/>
<keyword evidence="3" id="KW-1185">Reference proteome</keyword>
<organism evidence="2 3">
    <name type="scientific">Brevundimonas subvibrioides (strain ATCC 15264 / DSM 4735 / LMG 14903 / NBRC 16000 / CB 81)</name>
    <name type="common">Caulobacter subvibrioides</name>
    <dbReference type="NCBI Taxonomy" id="633149"/>
    <lineage>
        <taxon>Bacteria</taxon>
        <taxon>Pseudomonadati</taxon>
        <taxon>Pseudomonadota</taxon>
        <taxon>Alphaproteobacteria</taxon>
        <taxon>Caulobacterales</taxon>
        <taxon>Caulobacteraceae</taxon>
        <taxon>Brevundimonas</taxon>
    </lineage>
</organism>
<evidence type="ECO:0000313" key="3">
    <source>
        <dbReference type="Proteomes" id="UP000002696"/>
    </source>
</evidence>
<dbReference type="PANTHER" id="PTHR30024:SF42">
    <property type="entry name" value="ALIPHATIC SULFONATES-BINDING PROTEIN-RELATED"/>
    <property type="match status" value="1"/>
</dbReference>
<gene>
    <name evidence="2" type="ordered locus">Bresu_2044</name>
</gene>
<evidence type="ECO:0000259" key="1">
    <source>
        <dbReference type="Pfam" id="PF09084"/>
    </source>
</evidence>
<dbReference type="SUPFAM" id="SSF53850">
    <property type="entry name" value="Periplasmic binding protein-like II"/>
    <property type="match status" value="1"/>
</dbReference>
<dbReference type="Gene3D" id="3.40.190.10">
    <property type="entry name" value="Periplasmic binding protein-like II"/>
    <property type="match status" value="2"/>
</dbReference>
<sequence>MDTLAPIAIHGNKFTFEIAPVLLAADRFYPGRASVKLGGIPNLFGLEAIPGFGEPGEADVATHAETQALRYSVANPDLRIILTVAEGLYRLVGKRSAGIASIADLKGKRVGTIAPTSSGYFVHRLLASAGLGSNDVELVKILPLSDMGPALADGRVDAVAIWEPYMENAAAAIGDDAIEFGGEGIYREIFNLNTSVANLADPERRQRIVGFVRAIMQASAAMRADPSIAWPLVHASGGHPMDVIERAWRHHRYPAALAPDLLDVMVEEEQWLGMMDSRPARSRDDLASLIDPSVAIEALDQLSR</sequence>
<feature type="domain" description="SsuA/THI5-like" evidence="1">
    <location>
        <begin position="56"/>
        <end position="227"/>
    </location>
</feature>
<dbReference type="Pfam" id="PF09084">
    <property type="entry name" value="NMT1"/>
    <property type="match status" value="1"/>
</dbReference>
<dbReference type="PANTHER" id="PTHR30024">
    <property type="entry name" value="ALIPHATIC SULFONATES-BINDING PROTEIN-RELATED"/>
    <property type="match status" value="1"/>
</dbReference>
<evidence type="ECO:0000313" key="2">
    <source>
        <dbReference type="EMBL" id="ADL01354.1"/>
    </source>
</evidence>